<feature type="domain" description="Ig-like" evidence="12">
    <location>
        <begin position="792"/>
        <end position="896"/>
    </location>
</feature>
<gene>
    <name evidence="13" type="ORF">MCOR_22142</name>
</gene>
<dbReference type="PROSITE" id="PS50041">
    <property type="entry name" value="C_TYPE_LECTIN_2"/>
    <property type="match status" value="1"/>
</dbReference>
<dbReference type="PROSITE" id="PS50835">
    <property type="entry name" value="IG_LIKE"/>
    <property type="match status" value="6"/>
</dbReference>
<dbReference type="InterPro" id="IPR051713">
    <property type="entry name" value="T-cell_Activation_Regulation"/>
</dbReference>
<feature type="domain" description="Ig-like" evidence="12">
    <location>
        <begin position="192"/>
        <end position="292"/>
    </location>
</feature>
<dbReference type="InterPro" id="IPR001304">
    <property type="entry name" value="C-type_lectin-like"/>
</dbReference>
<evidence type="ECO:0000259" key="12">
    <source>
        <dbReference type="PROSITE" id="PS50835"/>
    </source>
</evidence>
<protein>
    <submittedName>
        <fullName evidence="13">Uncharacterized protein</fullName>
    </submittedName>
</protein>
<dbReference type="Gene3D" id="3.10.100.10">
    <property type="entry name" value="Mannose-Binding Protein A, subunit A"/>
    <property type="match status" value="1"/>
</dbReference>
<keyword evidence="7" id="KW-1015">Disulfide bond</keyword>
<keyword evidence="3" id="KW-0812">Transmembrane</keyword>
<dbReference type="Pfam" id="PF00059">
    <property type="entry name" value="Lectin_C"/>
    <property type="match status" value="1"/>
</dbReference>
<keyword evidence="9" id="KW-0325">Glycoprotein</keyword>
<dbReference type="SMART" id="SM00034">
    <property type="entry name" value="CLECT"/>
    <property type="match status" value="1"/>
</dbReference>
<dbReference type="InterPro" id="IPR007110">
    <property type="entry name" value="Ig-like_dom"/>
</dbReference>
<dbReference type="GO" id="GO:0007166">
    <property type="term" value="P:cell surface receptor signaling pathway"/>
    <property type="evidence" value="ECO:0007669"/>
    <property type="project" value="TreeGrafter"/>
</dbReference>
<dbReference type="PANTHER" id="PTHR25466:SF2">
    <property type="entry name" value="T-LYMPHOCYTE ACTIVATION ANTIGEN CD86"/>
    <property type="match status" value="1"/>
</dbReference>
<dbReference type="GO" id="GO:0071222">
    <property type="term" value="P:cellular response to lipopolysaccharide"/>
    <property type="evidence" value="ECO:0007669"/>
    <property type="project" value="TreeGrafter"/>
</dbReference>
<dbReference type="AlphaFoldDB" id="A0A6J8BT77"/>
<dbReference type="Pfam" id="PF13927">
    <property type="entry name" value="Ig_3"/>
    <property type="match status" value="1"/>
</dbReference>
<feature type="domain" description="Ig-like" evidence="12">
    <location>
        <begin position="672"/>
        <end position="772"/>
    </location>
</feature>
<dbReference type="InterPro" id="IPR003598">
    <property type="entry name" value="Ig_sub2"/>
</dbReference>
<evidence type="ECO:0000256" key="4">
    <source>
        <dbReference type="ARBA" id="ARBA00022729"/>
    </source>
</evidence>
<dbReference type="SMART" id="SM00408">
    <property type="entry name" value="IGc2"/>
    <property type="match status" value="1"/>
</dbReference>
<evidence type="ECO:0000256" key="3">
    <source>
        <dbReference type="ARBA" id="ARBA00022692"/>
    </source>
</evidence>
<evidence type="ECO:0000256" key="6">
    <source>
        <dbReference type="ARBA" id="ARBA00023136"/>
    </source>
</evidence>
<keyword evidence="14" id="KW-1185">Reference proteome</keyword>
<dbReference type="CDD" id="cd00037">
    <property type="entry name" value="CLECT"/>
    <property type="match status" value="1"/>
</dbReference>
<keyword evidence="10" id="KW-0393">Immunoglobulin domain</keyword>
<dbReference type="PANTHER" id="PTHR25466">
    <property type="entry name" value="T-LYMPHOCYTE ACTIVATION ANTIGEN"/>
    <property type="match status" value="1"/>
</dbReference>
<name>A0A6J8BT77_MYTCO</name>
<evidence type="ECO:0000256" key="2">
    <source>
        <dbReference type="ARBA" id="ARBA00022475"/>
    </source>
</evidence>
<keyword evidence="4" id="KW-0732">Signal</keyword>
<keyword evidence="6" id="KW-0472">Membrane</keyword>
<keyword evidence="5" id="KW-1133">Transmembrane helix</keyword>
<sequence length="913" mass="103660">MDACMAWFVIENIDVVNWIQSDTDRIVRGQETEIFFQSNCTNDVCYRLFEEKLNWTEAKYVCDTYFRDTHHLVTIDSPAEQAFVAELISSIRFNDRQRVWIGLTRNTSNLSVFDWVDGSPFSYTNWYQSDDPLVPTEPSTEDEECVNIFMEPEKFGYWNDDLCGKEYFFMCEGPPGLHYIIIYADIGIAIFPLNVTIPQSSYSVFIGNSVTLICNVTSDFEILNIYWERTVEYNNESSVLTIDSLMLSNLIPLNVTIPQSSYSVFIGNSVTLICNVTSDFEILNIYWERTVEYNNESSVLTIDSLMLSNLIPLNVTIPQSSYSVFIGNSVTLICNVTSDFEILNIYWERTVEYNNESSVLTIDSLMLSNLIPLNVTIPQSSYSVFIGNSVTLICNVTSDFEILNIYWERTVEYNNESSVLTIDSLMLSNLIPLNVTIPQSSYSVFIGNSVTLICNVTSDFEILNIYWERTVEYNNESSVLTIDSLMLSNLIRLNVSIPQSSYSVFIGNSVTLICNVTSDFEILNIYWERTVEYNNESSVLTIDSLMLSNLIPLNVTIPQSSYSVFIGNSVTLICNVTSDFEILNIYWERTVEYNNESSVLTIDSLMLSNLIPLNVTIPQSSYSVFIGNSVTLICNVTSDFEILNIYWERTVEYNNESSVLTIDSLMLSNLIPLNVTIPQSSYSVFIGNSVTLICNVTSDFEILNIYWERTVEYNNESSVLTIDSLMLSNLIPLNVTIPQSSYSVFIGNSVTLICNVTSDFEILNIYWERTVEYNNESSVLTIDSLMLSNLIPLNVTIPQSSYSVFIGNSVTLICNVTSDFEILNIYWERTVEYNNESSVLTIDSLMLSNLSTKYSGSKNNTPSLTIFDVEKKDEGIYTCFASNEYEVGNSSDINLTVNGKLKESITSFHYDQM</sequence>
<dbReference type="GO" id="GO:0009897">
    <property type="term" value="C:external side of plasma membrane"/>
    <property type="evidence" value="ECO:0007669"/>
    <property type="project" value="TreeGrafter"/>
</dbReference>
<dbReference type="SUPFAM" id="SSF56436">
    <property type="entry name" value="C-type lectin-like"/>
    <property type="match status" value="1"/>
</dbReference>
<accession>A0A6J8BT77</accession>
<dbReference type="CDD" id="cd00099">
    <property type="entry name" value="IgV"/>
    <property type="match status" value="1"/>
</dbReference>
<reference evidence="13 14" key="1">
    <citation type="submission" date="2020-06" db="EMBL/GenBank/DDBJ databases">
        <authorList>
            <person name="Li R."/>
            <person name="Bekaert M."/>
        </authorList>
    </citation>
    <scope>NUCLEOTIDE SEQUENCE [LARGE SCALE GENOMIC DNA]</scope>
    <source>
        <strain evidence="14">wild</strain>
    </source>
</reference>
<dbReference type="EMBL" id="CACVKT020003887">
    <property type="protein sequence ID" value="CAC5386736.1"/>
    <property type="molecule type" value="Genomic_DNA"/>
</dbReference>
<dbReference type="Gene3D" id="2.60.40.10">
    <property type="entry name" value="Immunoglobulins"/>
    <property type="match status" value="1"/>
</dbReference>
<dbReference type="InterPro" id="IPR013783">
    <property type="entry name" value="Ig-like_fold"/>
</dbReference>
<feature type="domain" description="Ig-like" evidence="12">
    <location>
        <begin position="312"/>
        <end position="412"/>
    </location>
</feature>
<organism evidence="13 14">
    <name type="scientific">Mytilus coruscus</name>
    <name type="common">Sea mussel</name>
    <dbReference type="NCBI Taxonomy" id="42192"/>
    <lineage>
        <taxon>Eukaryota</taxon>
        <taxon>Metazoa</taxon>
        <taxon>Spiralia</taxon>
        <taxon>Lophotrochozoa</taxon>
        <taxon>Mollusca</taxon>
        <taxon>Bivalvia</taxon>
        <taxon>Autobranchia</taxon>
        <taxon>Pteriomorphia</taxon>
        <taxon>Mytilida</taxon>
        <taxon>Mytiloidea</taxon>
        <taxon>Mytilidae</taxon>
        <taxon>Mytilinae</taxon>
        <taxon>Mytilus</taxon>
    </lineage>
</organism>
<keyword evidence="2" id="KW-1003">Cell membrane</keyword>
<evidence type="ECO:0000256" key="10">
    <source>
        <dbReference type="ARBA" id="ARBA00023319"/>
    </source>
</evidence>
<dbReference type="SMART" id="SM00409">
    <property type="entry name" value="IG"/>
    <property type="match status" value="6"/>
</dbReference>
<evidence type="ECO:0000256" key="7">
    <source>
        <dbReference type="ARBA" id="ARBA00023157"/>
    </source>
</evidence>
<comment type="subcellular location">
    <subcellularLocation>
        <location evidence="1">Cell membrane</location>
        <topology evidence="1">Single-pass type I membrane protein</topology>
    </subcellularLocation>
</comment>
<evidence type="ECO:0000313" key="13">
    <source>
        <dbReference type="EMBL" id="CAC5386736.1"/>
    </source>
</evidence>
<dbReference type="InterPro" id="IPR016186">
    <property type="entry name" value="C-type_lectin-like/link_sf"/>
</dbReference>
<feature type="domain" description="Ig-like" evidence="12">
    <location>
        <begin position="432"/>
        <end position="532"/>
    </location>
</feature>
<keyword evidence="8" id="KW-0675">Receptor</keyword>
<dbReference type="OrthoDB" id="6150053at2759"/>
<proteinExistence type="predicted"/>
<evidence type="ECO:0000256" key="9">
    <source>
        <dbReference type="ARBA" id="ARBA00023180"/>
    </source>
</evidence>
<dbReference type="InterPro" id="IPR016187">
    <property type="entry name" value="CTDL_fold"/>
</dbReference>
<dbReference type="InterPro" id="IPR003599">
    <property type="entry name" value="Ig_sub"/>
</dbReference>
<dbReference type="InterPro" id="IPR036179">
    <property type="entry name" value="Ig-like_dom_sf"/>
</dbReference>
<evidence type="ECO:0000313" key="14">
    <source>
        <dbReference type="Proteomes" id="UP000507470"/>
    </source>
</evidence>
<dbReference type="GO" id="GO:0006955">
    <property type="term" value="P:immune response"/>
    <property type="evidence" value="ECO:0007669"/>
    <property type="project" value="TreeGrafter"/>
</dbReference>
<evidence type="ECO:0000256" key="5">
    <source>
        <dbReference type="ARBA" id="ARBA00022989"/>
    </source>
</evidence>
<feature type="domain" description="C-type lectin" evidence="11">
    <location>
        <begin position="41"/>
        <end position="172"/>
    </location>
</feature>
<dbReference type="SUPFAM" id="SSF48726">
    <property type="entry name" value="Immunoglobulin"/>
    <property type="match status" value="10"/>
</dbReference>
<evidence type="ECO:0000259" key="11">
    <source>
        <dbReference type="PROSITE" id="PS50041"/>
    </source>
</evidence>
<dbReference type="Proteomes" id="UP000507470">
    <property type="component" value="Unassembled WGS sequence"/>
</dbReference>
<evidence type="ECO:0000256" key="1">
    <source>
        <dbReference type="ARBA" id="ARBA00004251"/>
    </source>
</evidence>
<evidence type="ECO:0000256" key="8">
    <source>
        <dbReference type="ARBA" id="ARBA00023170"/>
    </source>
</evidence>
<feature type="domain" description="Ig-like" evidence="12">
    <location>
        <begin position="552"/>
        <end position="652"/>
    </location>
</feature>